<feature type="signal peptide" evidence="1">
    <location>
        <begin position="1"/>
        <end position="25"/>
    </location>
</feature>
<evidence type="ECO:0000313" key="3">
    <source>
        <dbReference type="Proteomes" id="UP000198281"/>
    </source>
</evidence>
<accession>A0A239FDG0</accession>
<gene>
    <name evidence="2" type="ORF">SAMN06295912_108161</name>
</gene>
<evidence type="ECO:0000313" key="2">
    <source>
        <dbReference type="EMBL" id="SNS54182.1"/>
    </source>
</evidence>
<dbReference type="EMBL" id="FZOS01000008">
    <property type="protein sequence ID" value="SNS54182.1"/>
    <property type="molecule type" value="Genomic_DNA"/>
</dbReference>
<name>A0A239FDG0_9SPHN</name>
<dbReference type="Pfam" id="PF11769">
    <property type="entry name" value="DUF3313"/>
    <property type="match status" value="1"/>
</dbReference>
<sequence length="233" mass="25470">MPRGMMTCLAALSLIAVAPVAPATAKTPDTWDNLHKVKSKRLDTVYLLPGADFRTYSKVMLDPTEVAFQKNWQRDYNNDTVGLDRRISDEDAAKILSAARSGFEEVFAKAYQQGGYQVVTTPGPDVLRVRTAVIDLTVNAPDTMSAGRVRTYSREAGGATLVLEARDSVTGAILGRAVDSRDIGDNFVYRRDSVTNRADFEQAFGHWAKISVDGLNELKTLSPIDANAMPAKK</sequence>
<evidence type="ECO:0008006" key="4">
    <source>
        <dbReference type="Google" id="ProtNLM"/>
    </source>
</evidence>
<reference evidence="3" key="1">
    <citation type="submission" date="2017-06" db="EMBL/GenBank/DDBJ databases">
        <authorList>
            <person name="Varghese N."/>
            <person name="Submissions S."/>
        </authorList>
    </citation>
    <scope>NUCLEOTIDE SEQUENCE [LARGE SCALE GENOMIC DNA]</scope>
    <source>
        <strain evidence="3">LNB2</strain>
    </source>
</reference>
<protein>
    <recommendedName>
        <fullName evidence="4">DUF3313 domain-containing protein</fullName>
    </recommendedName>
</protein>
<keyword evidence="1" id="KW-0732">Signal</keyword>
<dbReference type="AlphaFoldDB" id="A0A239FDG0"/>
<evidence type="ECO:0000256" key="1">
    <source>
        <dbReference type="SAM" id="SignalP"/>
    </source>
</evidence>
<proteinExistence type="predicted"/>
<feature type="chain" id="PRO_5012014656" description="DUF3313 domain-containing protein" evidence="1">
    <location>
        <begin position="26"/>
        <end position="233"/>
    </location>
</feature>
<dbReference type="OrthoDB" id="7513489at2"/>
<organism evidence="2 3">
    <name type="scientific">Edaphosphingomonas laterariae</name>
    <dbReference type="NCBI Taxonomy" id="861865"/>
    <lineage>
        <taxon>Bacteria</taxon>
        <taxon>Pseudomonadati</taxon>
        <taxon>Pseudomonadota</taxon>
        <taxon>Alphaproteobacteria</taxon>
        <taxon>Sphingomonadales</taxon>
        <taxon>Rhizorhabdaceae</taxon>
        <taxon>Edaphosphingomonas</taxon>
    </lineage>
</organism>
<dbReference type="Proteomes" id="UP000198281">
    <property type="component" value="Unassembled WGS sequence"/>
</dbReference>
<dbReference type="InterPro" id="IPR021747">
    <property type="entry name" value="DUF3313"/>
</dbReference>
<keyword evidence="3" id="KW-1185">Reference proteome</keyword>